<dbReference type="OMA" id="HEIGKPD"/>
<feature type="compositionally biased region" description="Basic and acidic residues" evidence="1">
    <location>
        <begin position="249"/>
        <end position="259"/>
    </location>
</feature>
<feature type="domain" description="MH2" evidence="2">
    <location>
        <begin position="50"/>
        <end position="238"/>
    </location>
</feature>
<dbReference type="FunCoup" id="A0A7M7J0M0">
    <property type="interactions" value="2"/>
</dbReference>
<protein>
    <recommendedName>
        <fullName evidence="2">MH2 domain-containing protein</fullName>
    </recommendedName>
</protein>
<dbReference type="AlphaFoldDB" id="A0A7M7J0M0"/>
<dbReference type="EnsemblMetazoa" id="XM_022789421">
    <property type="protein sequence ID" value="XP_022645156"/>
    <property type="gene ID" value="LOC111243619"/>
</dbReference>
<feature type="region of interest" description="Disordered" evidence="1">
    <location>
        <begin position="435"/>
        <end position="467"/>
    </location>
</feature>
<dbReference type="SUPFAM" id="SSF49879">
    <property type="entry name" value="SMAD/FHA domain"/>
    <property type="match status" value="1"/>
</dbReference>
<dbReference type="RefSeq" id="XP_022645154.1">
    <property type="nucleotide sequence ID" value="XM_022789419.1"/>
</dbReference>
<feature type="compositionally biased region" description="Low complexity" evidence="1">
    <location>
        <begin position="436"/>
        <end position="453"/>
    </location>
</feature>
<dbReference type="OrthoDB" id="5973987at2759"/>
<dbReference type="SMART" id="SM00524">
    <property type="entry name" value="DWB"/>
    <property type="match status" value="1"/>
</dbReference>
<dbReference type="PANTHER" id="PTHR22742">
    <property type="entry name" value="EXPANSION, ISOFORM A-RELATED"/>
    <property type="match status" value="1"/>
</dbReference>
<dbReference type="EnsemblMetazoa" id="XM_022789418">
    <property type="protein sequence ID" value="XP_022645153"/>
    <property type="gene ID" value="LOC111243619"/>
</dbReference>
<evidence type="ECO:0000256" key="1">
    <source>
        <dbReference type="SAM" id="MobiDB-lite"/>
    </source>
</evidence>
<name>A0A7M7J0M0_VARDE</name>
<dbReference type="InterPro" id="IPR001132">
    <property type="entry name" value="SMAD_dom_Dwarfin-type"/>
</dbReference>
<feature type="compositionally biased region" description="Basic and acidic residues" evidence="1">
    <location>
        <begin position="288"/>
        <end position="301"/>
    </location>
</feature>
<dbReference type="PANTHER" id="PTHR22742:SF2">
    <property type="entry name" value="EXPANSION, ISOFORM A-RELATED"/>
    <property type="match status" value="1"/>
</dbReference>
<evidence type="ECO:0000313" key="3">
    <source>
        <dbReference type="EnsemblMetazoa" id="XP_022645156"/>
    </source>
</evidence>
<dbReference type="InParanoid" id="A0A7M7J0M0"/>
<dbReference type="KEGG" id="vde:111243619"/>
<feature type="region of interest" description="Disordered" evidence="1">
    <location>
        <begin position="243"/>
        <end position="348"/>
    </location>
</feature>
<dbReference type="EnsemblMetazoa" id="XM_022789419">
    <property type="protein sequence ID" value="XP_022645154"/>
    <property type="gene ID" value="LOC111243619"/>
</dbReference>
<dbReference type="GO" id="GO:0051239">
    <property type="term" value="P:regulation of multicellular organismal process"/>
    <property type="evidence" value="ECO:0007669"/>
    <property type="project" value="UniProtKB-ARBA"/>
</dbReference>
<dbReference type="InterPro" id="IPR008984">
    <property type="entry name" value="SMAD_FHA_dom_sf"/>
</dbReference>
<reference evidence="3" key="1">
    <citation type="submission" date="2021-01" db="UniProtKB">
        <authorList>
            <consortium name="EnsemblMetazoa"/>
        </authorList>
    </citation>
    <scope>IDENTIFICATION</scope>
</reference>
<dbReference type="FunFam" id="2.60.200.10:FF:000006">
    <property type="entry name" value="Expansion, isoform A"/>
    <property type="match status" value="1"/>
</dbReference>
<keyword evidence="4" id="KW-1185">Reference proteome</keyword>
<dbReference type="GO" id="GO:0050793">
    <property type="term" value="P:regulation of developmental process"/>
    <property type="evidence" value="ECO:0007669"/>
    <property type="project" value="UniProtKB-ARBA"/>
</dbReference>
<evidence type="ECO:0000259" key="2">
    <source>
        <dbReference type="PROSITE" id="PS51076"/>
    </source>
</evidence>
<dbReference type="GeneID" id="111243619"/>
<dbReference type="GO" id="GO:0009791">
    <property type="term" value="P:post-embryonic development"/>
    <property type="evidence" value="ECO:0007669"/>
    <property type="project" value="UniProtKB-ARBA"/>
</dbReference>
<dbReference type="RefSeq" id="XP_022645156.1">
    <property type="nucleotide sequence ID" value="XM_022789421.1"/>
</dbReference>
<evidence type="ECO:0000313" key="4">
    <source>
        <dbReference type="Proteomes" id="UP000594260"/>
    </source>
</evidence>
<organism evidence="3 4">
    <name type="scientific">Varroa destructor</name>
    <name type="common">Honeybee mite</name>
    <dbReference type="NCBI Taxonomy" id="109461"/>
    <lineage>
        <taxon>Eukaryota</taxon>
        <taxon>Metazoa</taxon>
        <taxon>Ecdysozoa</taxon>
        <taxon>Arthropoda</taxon>
        <taxon>Chelicerata</taxon>
        <taxon>Arachnida</taxon>
        <taxon>Acari</taxon>
        <taxon>Parasitiformes</taxon>
        <taxon>Mesostigmata</taxon>
        <taxon>Gamasina</taxon>
        <taxon>Dermanyssoidea</taxon>
        <taxon>Varroidae</taxon>
        <taxon>Varroa</taxon>
    </lineage>
</organism>
<feature type="compositionally biased region" description="Low complexity" evidence="1">
    <location>
        <begin position="270"/>
        <end position="282"/>
    </location>
</feature>
<dbReference type="Proteomes" id="UP000594260">
    <property type="component" value="Unplaced"/>
</dbReference>
<accession>A0A7M7J0M0</accession>
<proteinExistence type="predicted"/>
<dbReference type="Pfam" id="PF03166">
    <property type="entry name" value="MH2"/>
    <property type="match status" value="1"/>
</dbReference>
<sequence>MISRRRILSRSRDELENIEEEDVWYQKDTLFKDHIQEVLHKWEQIDDEIWAKIICMERNRRVAKAYARAPELEINGSADGFDGFKIGLNAFDNPMRDEKTHETKKRIGMGARITMDASGNIVIKRISKSSIFVNSVQHGESSAISKEVIDSRGHLDFDKPVKLFDMDKFRANVIREMKRAYPDRRTLEAQCVSCISFVRDSSDVLQVPVWVMVINIVALDMLKSKLPPQYAVPAATKRQSAPNLMSIFDSRDGEGRSKDDLEDPYTALPGGASSSGSSGGHASHAKRDHREPRPPKLPPRDKRPRVPRVSTPQPDYEDTSYSGVPVHMQMQRSGGGNERQPARKISSSSGIYDDPYYCGLKARVSNFGQRDPLNMSRRDRERLQKDAIYAYASSNHSFSYLNSLYGAAKNRENSLYQSADHDYSKIYGVLPLRQNSTAQSSSSGGSSAGATPTYTHGPKEVYVGEWE</sequence>
<dbReference type="PROSITE" id="PS51076">
    <property type="entry name" value="MH2"/>
    <property type="match status" value="1"/>
</dbReference>
<dbReference type="GO" id="GO:0006355">
    <property type="term" value="P:regulation of DNA-templated transcription"/>
    <property type="evidence" value="ECO:0007669"/>
    <property type="project" value="InterPro"/>
</dbReference>
<dbReference type="RefSeq" id="XP_022645153.1">
    <property type="nucleotide sequence ID" value="XM_022789418.1"/>
</dbReference>
<dbReference type="InterPro" id="IPR017855">
    <property type="entry name" value="SMAD-like_dom_sf"/>
</dbReference>
<dbReference type="Gene3D" id="2.60.200.10">
    <property type="match status" value="1"/>
</dbReference>